<proteinExistence type="inferred from homology"/>
<dbReference type="OMA" id="YDLKFEA"/>
<dbReference type="GO" id="GO:0004864">
    <property type="term" value="F:protein phosphatase inhibitor activity"/>
    <property type="evidence" value="ECO:0007669"/>
    <property type="project" value="InterPro"/>
</dbReference>
<dbReference type="Proteomes" id="UP000594263">
    <property type="component" value="Unplaced"/>
</dbReference>
<dbReference type="GO" id="GO:0038023">
    <property type="term" value="F:signaling receptor activity"/>
    <property type="evidence" value="ECO:0007669"/>
    <property type="project" value="InterPro"/>
</dbReference>
<dbReference type="GO" id="GO:0005737">
    <property type="term" value="C:cytoplasm"/>
    <property type="evidence" value="ECO:0007669"/>
    <property type="project" value="TreeGrafter"/>
</dbReference>
<dbReference type="PANTHER" id="PTHR31213:SF157">
    <property type="entry name" value="MAJOR ALLERGEN MAL D 1-LIKE"/>
    <property type="match status" value="1"/>
</dbReference>
<dbReference type="GO" id="GO:0006952">
    <property type="term" value="P:defense response"/>
    <property type="evidence" value="ECO:0007669"/>
    <property type="project" value="InterPro"/>
</dbReference>
<evidence type="ECO:0000313" key="4">
    <source>
        <dbReference type="Proteomes" id="UP000594263"/>
    </source>
</evidence>
<dbReference type="Gene3D" id="3.30.530.20">
    <property type="match status" value="1"/>
</dbReference>
<dbReference type="SUPFAM" id="SSF55961">
    <property type="entry name" value="Bet v1-like"/>
    <property type="match status" value="1"/>
</dbReference>
<dbReference type="InterPro" id="IPR023393">
    <property type="entry name" value="START-like_dom_sf"/>
</dbReference>
<dbReference type="PRINTS" id="PR00634">
    <property type="entry name" value="BETALLERGEN"/>
</dbReference>
<sequence>MGVITKSYEFPIPVAPSRMFKAMGDTKNNLVPTLLPSKIKSIEFAGDGGAGTIRTTYFADGSPVKYVKHRIDEVDEANNFCKFTLVENDFGDDKLESIVHEVKLEASGDGGSICKLSNHYHTKGDYVPKDEEIKAGEDEDKAIHVAIIEHLVANPDLYA</sequence>
<feature type="domain" description="Bet v I/Major latex protein" evidence="2">
    <location>
        <begin position="3"/>
        <end position="135"/>
    </location>
</feature>
<dbReference type="GO" id="GO:0010427">
    <property type="term" value="F:abscisic acid binding"/>
    <property type="evidence" value="ECO:0007669"/>
    <property type="project" value="InterPro"/>
</dbReference>
<protein>
    <recommendedName>
        <fullName evidence="2">Bet v I/Major latex protein domain-containing protein</fullName>
    </recommendedName>
</protein>
<dbReference type="Pfam" id="PF00407">
    <property type="entry name" value="Bet_v_1"/>
    <property type="match status" value="1"/>
</dbReference>
<dbReference type="CDD" id="cd07816">
    <property type="entry name" value="Bet_v1-like"/>
    <property type="match status" value="1"/>
</dbReference>
<dbReference type="FunFam" id="3.30.530.20:FF:000007">
    <property type="entry name" value="Major pollen allergen Bet v 1-A"/>
    <property type="match status" value="1"/>
</dbReference>
<dbReference type="InterPro" id="IPR000916">
    <property type="entry name" value="Bet_v_I/MLP"/>
</dbReference>
<dbReference type="AlphaFoldDB" id="A0A7N0R9W4"/>
<dbReference type="InterPro" id="IPR050279">
    <property type="entry name" value="Plant_def-hormone_signal"/>
</dbReference>
<dbReference type="Gramene" id="Kaladp0003s0145.1.v1.1">
    <property type="protein sequence ID" value="Kaladp0003s0145.1.v1.1"/>
    <property type="gene ID" value="Kaladp0003s0145.v1.1"/>
</dbReference>
<organism evidence="3 4">
    <name type="scientific">Kalanchoe fedtschenkoi</name>
    <name type="common">Lavender scallops</name>
    <name type="synonym">South American air plant</name>
    <dbReference type="NCBI Taxonomy" id="63787"/>
    <lineage>
        <taxon>Eukaryota</taxon>
        <taxon>Viridiplantae</taxon>
        <taxon>Streptophyta</taxon>
        <taxon>Embryophyta</taxon>
        <taxon>Tracheophyta</taxon>
        <taxon>Spermatophyta</taxon>
        <taxon>Magnoliopsida</taxon>
        <taxon>eudicotyledons</taxon>
        <taxon>Gunneridae</taxon>
        <taxon>Pentapetalae</taxon>
        <taxon>Saxifragales</taxon>
        <taxon>Crassulaceae</taxon>
        <taxon>Kalanchoe</taxon>
    </lineage>
</organism>
<keyword evidence="4" id="KW-1185">Reference proteome</keyword>
<comment type="similarity">
    <text evidence="1">Belongs to the BetVI family.</text>
</comment>
<evidence type="ECO:0000256" key="1">
    <source>
        <dbReference type="ARBA" id="ARBA00009744"/>
    </source>
</evidence>
<accession>A0A7N0R9W4</accession>
<evidence type="ECO:0000313" key="3">
    <source>
        <dbReference type="EnsemblPlants" id="Kaladp0003s0145.1.v1.1"/>
    </source>
</evidence>
<name>A0A7N0R9W4_KALFE</name>
<dbReference type="GO" id="GO:0009738">
    <property type="term" value="P:abscisic acid-activated signaling pathway"/>
    <property type="evidence" value="ECO:0007669"/>
    <property type="project" value="InterPro"/>
</dbReference>
<dbReference type="InterPro" id="IPR024949">
    <property type="entry name" value="Bet_v_I_allergen"/>
</dbReference>
<evidence type="ECO:0000259" key="2">
    <source>
        <dbReference type="Pfam" id="PF00407"/>
    </source>
</evidence>
<dbReference type="GO" id="GO:0005634">
    <property type="term" value="C:nucleus"/>
    <property type="evidence" value="ECO:0007669"/>
    <property type="project" value="TreeGrafter"/>
</dbReference>
<reference evidence="3" key="1">
    <citation type="submission" date="2021-01" db="UniProtKB">
        <authorList>
            <consortium name="EnsemblPlants"/>
        </authorList>
    </citation>
    <scope>IDENTIFICATION</scope>
</reference>
<dbReference type="PANTHER" id="PTHR31213">
    <property type="entry name" value="OS08G0374000 PROTEIN-RELATED"/>
    <property type="match status" value="1"/>
</dbReference>
<dbReference type="EnsemblPlants" id="Kaladp0003s0145.1.v1.1">
    <property type="protein sequence ID" value="Kaladp0003s0145.1.v1.1"/>
    <property type="gene ID" value="Kaladp0003s0145.v1.1"/>
</dbReference>